<accession>A0A6G0VJP4</accession>
<dbReference type="EMBL" id="VUJU01016821">
    <property type="protein sequence ID" value="KAF0687418.1"/>
    <property type="molecule type" value="Genomic_DNA"/>
</dbReference>
<reference evidence="1 2" key="1">
    <citation type="submission" date="2019-08" db="EMBL/GenBank/DDBJ databases">
        <title>Whole genome of Aphis craccivora.</title>
        <authorList>
            <person name="Voronova N.V."/>
            <person name="Shulinski R.S."/>
            <person name="Bandarenka Y.V."/>
            <person name="Zhorov D.G."/>
            <person name="Warner D."/>
        </authorList>
    </citation>
    <scope>NUCLEOTIDE SEQUENCE [LARGE SCALE GENOMIC DNA]</scope>
    <source>
        <strain evidence="1">180601</strain>
        <tissue evidence="1">Whole Body</tissue>
    </source>
</reference>
<dbReference type="PANTHER" id="PTHR37162">
    <property type="entry name" value="HAT FAMILY DIMERISATION DOMAINCONTAINING PROTEIN-RELATED"/>
    <property type="match status" value="1"/>
</dbReference>
<gene>
    <name evidence="1" type="ORF">FWK35_00036478</name>
</gene>
<evidence type="ECO:0000313" key="2">
    <source>
        <dbReference type="Proteomes" id="UP000478052"/>
    </source>
</evidence>
<name>A0A6G0VJP4_APHCR</name>
<keyword evidence="2" id="KW-1185">Reference proteome</keyword>
<feature type="non-terminal residue" evidence="1">
    <location>
        <position position="113"/>
    </location>
</feature>
<dbReference type="Proteomes" id="UP000478052">
    <property type="component" value="Unassembled WGS sequence"/>
</dbReference>
<proteinExistence type="predicted"/>
<organism evidence="1 2">
    <name type="scientific">Aphis craccivora</name>
    <name type="common">Cowpea aphid</name>
    <dbReference type="NCBI Taxonomy" id="307492"/>
    <lineage>
        <taxon>Eukaryota</taxon>
        <taxon>Metazoa</taxon>
        <taxon>Ecdysozoa</taxon>
        <taxon>Arthropoda</taxon>
        <taxon>Hexapoda</taxon>
        <taxon>Insecta</taxon>
        <taxon>Pterygota</taxon>
        <taxon>Neoptera</taxon>
        <taxon>Paraneoptera</taxon>
        <taxon>Hemiptera</taxon>
        <taxon>Sternorrhyncha</taxon>
        <taxon>Aphidomorpha</taxon>
        <taxon>Aphidoidea</taxon>
        <taxon>Aphididae</taxon>
        <taxon>Aphidini</taxon>
        <taxon>Aphis</taxon>
        <taxon>Aphis</taxon>
    </lineage>
</organism>
<comment type="caution">
    <text evidence="1">The sequence shown here is derived from an EMBL/GenBank/DDBJ whole genome shotgun (WGS) entry which is preliminary data.</text>
</comment>
<dbReference type="OrthoDB" id="6608221at2759"/>
<dbReference type="PANTHER" id="PTHR37162:SF1">
    <property type="entry name" value="BED-TYPE DOMAIN-CONTAINING PROTEIN"/>
    <property type="match status" value="1"/>
</dbReference>
<sequence>MSYESNRSQKSCKREKHCSFLSRAPSKQKPIQFFAETTPSLEKRTNRSVQNAEIKLAGYFAEHNIPFLASDHLTDLLKEIFPDSDIAKLMSMKRTKTTAIIKNVIGATQKNEL</sequence>
<dbReference type="AlphaFoldDB" id="A0A6G0VJP4"/>
<protein>
    <submittedName>
        <fullName evidence="1">Uncharacterized protein</fullName>
    </submittedName>
</protein>
<evidence type="ECO:0000313" key="1">
    <source>
        <dbReference type="EMBL" id="KAF0687418.1"/>
    </source>
</evidence>